<dbReference type="Proteomes" id="UP001610432">
    <property type="component" value="Unassembled WGS sequence"/>
</dbReference>
<feature type="domain" description="N-acetyltransferase" evidence="1">
    <location>
        <begin position="3"/>
        <end position="208"/>
    </location>
</feature>
<dbReference type="RefSeq" id="XP_070889370.1">
    <property type="nucleotide sequence ID" value="XM_071032331.1"/>
</dbReference>
<dbReference type="GeneID" id="98147403"/>
<evidence type="ECO:0000313" key="2">
    <source>
        <dbReference type="EMBL" id="KAL2870391.1"/>
    </source>
</evidence>
<dbReference type="Pfam" id="PF13508">
    <property type="entry name" value="Acetyltransf_7"/>
    <property type="match status" value="1"/>
</dbReference>
<dbReference type="InterPro" id="IPR016181">
    <property type="entry name" value="Acyl_CoA_acyltransferase"/>
</dbReference>
<evidence type="ECO:0000313" key="3">
    <source>
        <dbReference type="Proteomes" id="UP001610432"/>
    </source>
</evidence>
<dbReference type="InterPro" id="IPR000182">
    <property type="entry name" value="GNAT_dom"/>
</dbReference>
<dbReference type="PROSITE" id="PS51186">
    <property type="entry name" value="GNAT"/>
    <property type="match status" value="1"/>
</dbReference>
<name>A0ABR4M0Q6_9EURO</name>
<comment type="caution">
    <text evidence="2">The sequence shown here is derived from an EMBL/GenBank/DDBJ whole genome shotgun (WGS) entry which is preliminary data.</text>
</comment>
<reference evidence="2 3" key="1">
    <citation type="submission" date="2024-07" db="EMBL/GenBank/DDBJ databases">
        <title>Section-level genome sequencing and comparative genomics of Aspergillus sections Usti and Cavernicolus.</title>
        <authorList>
            <consortium name="Lawrence Berkeley National Laboratory"/>
            <person name="Nybo J.L."/>
            <person name="Vesth T.C."/>
            <person name="Theobald S."/>
            <person name="Frisvad J.C."/>
            <person name="Larsen T.O."/>
            <person name="Kjaerboelling I."/>
            <person name="Rothschild-Mancinelli K."/>
            <person name="Lyhne E.K."/>
            <person name="Kogle M.E."/>
            <person name="Barry K."/>
            <person name="Clum A."/>
            <person name="Na H."/>
            <person name="Ledsgaard L."/>
            <person name="Lin J."/>
            <person name="Lipzen A."/>
            <person name="Kuo A."/>
            <person name="Riley R."/>
            <person name="Mondo S."/>
            <person name="Labutti K."/>
            <person name="Haridas S."/>
            <person name="Pangalinan J."/>
            <person name="Salamov A.A."/>
            <person name="Simmons B.A."/>
            <person name="Magnuson J.K."/>
            <person name="Chen J."/>
            <person name="Drula E."/>
            <person name="Henrissat B."/>
            <person name="Wiebenga A."/>
            <person name="Lubbers R.J."/>
            <person name="Gomes A.C."/>
            <person name="Macurrencykelacurrency M.R."/>
            <person name="Stajich J."/>
            <person name="Grigoriev I.V."/>
            <person name="Mortensen U.H."/>
            <person name="De Vries R.P."/>
            <person name="Baker S.E."/>
            <person name="Andersen M.R."/>
        </authorList>
    </citation>
    <scope>NUCLEOTIDE SEQUENCE [LARGE SCALE GENOMIC DNA]</scope>
    <source>
        <strain evidence="2 3">CBS 449.75</strain>
    </source>
</reference>
<dbReference type="SUPFAM" id="SSF55729">
    <property type="entry name" value="Acyl-CoA N-acyltransferases (Nat)"/>
    <property type="match status" value="1"/>
</dbReference>
<sequence length="216" mass="24336">MNIQIRYANPADAPKLAEINIQSFSSQGFFNNVFGSARADVVHALKHARYLQKLAHPQTHVLAAVDEHSGAIVGCARWVFPRDQLARQAAEAEEDRAGPELPEGTNREAYEGFFNILTERGRPHRRDDDILLEYLACRPESQGKGVGKALLRWGMERADREQRRIYLEASTEGFPVYAKLGWKELEKVEVDYTRLGGKGKQVLTLMVRDPLPYSSG</sequence>
<dbReference type="Gene3D" id="3.40.630.30">
    <property type="match status" value="1"/>
</dbReference>
<dbReference type="InterPro" id="IPR052523">
    <property type="entry name" value="Trichothecene_AcTrans"/>
</dbReference>
<dbReference type="CDD" id="cd04301">
    <property type="entry name" value="NAT_SF"/>
    <property type="match status" value="1"/>
</dbReference>
<gene>
    <name evidence="2" type="ORF">BJX67DRAFT_378365</name>
</gene>
<protein>
    <submittedName>
        <fullName evidence="2">Acyl-CoA N-acyltransferase</fullName>
    </submittedName>
</protein>
<evidence type="ECO:0000259" key="1">
    <source>
        <dbReference type="PROSITE" id="PS51186"/>
    </source>
</evidence>
<accession>A0ABR4M0Q6</accession>
<organism evidence="2 3">
    <name type="scientific">Aspergillus lucknowensis</name>
    <dbReference type="NCBI Taxonomy" id="176173"/>
    <lineage>
        <taxon>Eukaryota</taxon>
        <taxon>Fungi</taxon>
        <taxon>Dikarya</taxon>
        <taxon>Ascomycota</taxon>
        <taxon>Pezizomycotina</taxon>
        <taxon>Eurotiomycetes</taxon>
        <taxon>Eurotiomycetidae</taxon>
        <taxon>Eurotiales</taxon>
        <taxon>Aspergillaceae</taxon>
        <taxon>Aspergillus</taxon>
        <taxon>Aspergillus subgen. Nidulantes</taxon>
    </lineage>
</organism>
<keyword evidence="3" id="KW-1185">Reference proteome</keyword>
<dbReference type="EMBL" id="JBFXLQ010000006">
    <property type="protein sequence ID" value="KAL2870391.1"/>
    <property type="molecule type" value="Genomic_DNA"/>
</dbReference>
<dbReference type="PANTHER" id="PTHR42791">
    <property type="entry name" value="GNAT FAMILY ACETYLTRANSFERASE"/>
    <property type="match status" value="1"/>
</dbReference>
<dbReference type="PANTHER" id="PTHR42791:SF2">
    <property type="entry name" value="N-ACETYLTRANSFERASE DOMAIN-CONTAINING PROTEIN"/>
    <property type="match status" value="1"/>
</dbReference>
<proteinExistence type="predicted"/>